<reference evidence="2" key="1">
    <citation type="submission" date="2018-12" db="EMBL/GenBank/DDBJ databases">
        <title>Tengunoibacter tsumagoiensis gen. nov., sp. nov., Dictyobacter kobayashii sp. nov., D. alpinus sp. nov., and D. joshuensis sp. nov. and description of Dictyobacteraceae fam. nov. within the order Ktedonobacterales isolated from Tengu-no-mugimeshi.</title>
        <authorList>
            <person name="Wang C.M."/>
            <person name="Zheng Y."/>
            <person name="Sakai Y."/>
            <person name="Toyoda A."/>
            <person name="Minakuchi Y."/>
            <person name="Abe K."/>
            <person name="Yokota A."/>
            <person name="Yabe S."/>
        </authorList>
    </citation>
    <scope>NUCLEOTIDE SEQUENCE [LARGE SCALE GENOMIC DNA]</scope>
    <source>
        <strain evidence="2">Uno11</strain>
    </source>
</reference>
<sequence>MYKSPSQCYVGLLPMNDGFLYDDKAKHFSFFATTQINADKQLFANSSLENIVTPG</sequence>
<evidence type="ECO:0000313" key="2">
    <source>
        <dbReference type="Proteomes" id="UP000287188"/>
    </source>
</evidence>
<dbReference type="AlphaFoldDB" id="A0A402AWW5"/>
<dbReference type="EMBL" id="BIFS01000002">
    <property type="protein sequence ID" value="GCE23533.1"/>
    <property type="molecule type" value="Genomic_DNA"/>
</dbReference>
<proteinExistence type="predicted"/>
<protein>
    <submittedName>
        <fullName evidence="1">Uncharacterized protein</fullName>
    </submittedName>
</protein>
<evidence type="ECO:0000313" key="1">
    <source>
        <dbReference type="EMBL" id="GCE23533.1"/>
    </source>
</evidence>
<organism evidence="1 2">
    <name type="scientific">Dictyobacter kobayashii</name>
    <dbReference type="NCBI Taxonomy" id="2014872"/>
    <lineage>
        <taxon>Bacteria</taxon>
        <taxon>Bacillati</taxon>
        <taxon>Chloroflexota</taxon>
        <taxon>Ktedonobacteria</taxon>
        <taxon>Ktedonobacterales</taxon>
        <taxon>Dictyobacteraceae</taxon>
        <taxon>Dictyobacter</taxon>
    </lineage>
</organism>
<dbReference type="Proteomes" id="UP000287188">
    <property type="component" value="Unassembled WGS sequence"/>
</dbReference>
<keyword evidence="2" id="KW-1185">Reference proteome</keyword>
<gene>
    <name evidence="1" type="ORF">KDK_73330</name>
</gene>
<accession>A0A402AWW5</accession>
<name>A0A402AWW5_9CHLR</name>
<comment type="caution">
    <text evidence="1">The sequence shown here is derived from an EMBL/GenBank/DDBJ whole genome shotgun (WGS) entry which is preliminary data.</text>
</comment>